<sequence length="114" mass="12680">MTTDWQESNKRTGHKSRRRPKRSAAVACVFCCCDDDVEGDDDEAGDGWASSVRLDDDVQTTSSSCVPSFRHSSTLPSVLLPLEHCKANQLDSSVYYRSGGATACFIRSKRVRFR</sequence>
<dbReference type="Proteomes" id="UP000298663">
    <property type="component" value="Unassembled WGS sequence"/>
</dbReference>
<keyword evidence="3" id="KW-1185">Reference proteome</keyword>
<reference evidence="2 3" key="2">
    <citation type="journal article" date="2019" name="G3 (Bethesda)">
        <title>Hybrid Assembly of the Genome of the Entomopathogenic Nematode Steinernema carpocapsae Identifies the X-Chromosome.</title>
        <authorList>
            <person name="Serra L."/>
            <person name="Macchietto M."/>
            <person name="Macias-Munoz A."/>
            <person name="McGill C.J."/>
            <person name="Rodriguez I.M."/>
            <person name="Rodriguez B."/>
            <person name="Murad R."/>
            <person name="Mortazavi A."/>
        </authorList>
    </citation>
    <scope>NUCLEOTIDE SEQUENCE [LARGE SCALE GENOMIC DNA]</scope>
    <source>
        <strain evidence="2 3">ALL</strain>
    </source>
</reference>
<reference evidence="2 3" key="1">
    <citation type="journal article" date="2015" name="Genome Biol.">
        <title>Comparative genomics of Steinernema reveals deeply conserved gene regulatory networks.</title>
        <authorList>
            <person name="Dillman A.R."/>
            <person name="Macchietto M."/>
            <person name="Porter C.F."/>
            <person name="Rogers A."/>
            <person name="Williams B."/>
            <person name="Antoshechkin I."/>
            <person name="Lee M.M."/>
            <person name="Goodwin Z."/>
            <person name="Lu X."/>
            <person name="Lewis E.E."/>
            <person name="Goodrich-Blair H."/>
            <person name="Stock S.P."/>
            <person name="Adams B.J."/>
            <person name="Sternberg P.W."/>
            <person name="Mortazavi A."/>
        </authorList>
    </citation>
    <scope>NUCLEOTIDE SEQUENCE [LARGE SCALE GENOMIC DNA]</scope>
    <source>
        <strain evidence="2 3">ALL</strain>
    </source>
</reference>
<dbReference type="AlphaFoldDB" id="A0A4U8ULT8"/>
<proteinExistence type="predicted"/>
<feature type="region of interest" description="Disordered" evidence="1">
    <location>
        <begin position="1"/>
        <end position="23"/>
    </location>
</feature>
<evidence type="ECO:0000313" key="2">
    <source>
        <dbReference type="EMBL" id="TMS33836.1"/>
    </source>
</evidence>
<feature type="compositionally biased region" description="Basic residues" evidence="1">
    <location>
        <begin position="11"/>
        <end position="22"/>
    </location>
</feature>
<evidence type="ECO:0000256" key="1">
    <source>
        <dbReference type="SAM" id="MobiDB-lite"/>
    </source>
</evidence>
<protein>
    <submittedName>
        <fullName evidence="2">Uncharacterized protein</fullName>
    </submittedName>
</protein>
<comment type="caution">
    <text evidence="2">The sequence shown here is derived from an EMBL/GenBank/DDBJ whole genome shotgun (WGS) entry which is preliminary data.</text>
</comment>
<accession>A0A4U8ULT8</accession>
<evidence type="ECO:0000313" key="3">
    <source>
        <dbReference type="Proteomes" id="UP000298663"/>
    </source>
</evidence>
<organism evidence="2 3">
    <name type="scientific">Steinernema carpocapsae</name>
    <name type="common">Entomopathogenic nematode</name>
    <dbReference type="NCBI Taxonomy" id="34508"/>
    <lineage>
        <taxon>Eukaryota</taxon>
        <taxon>Metazoa</taxon>
        <taxon>Ecdysozoa</taxon>
        <taxon>Nematoda</taxon>
        <taxon>Chromadorea</taxon>
        <taxon>Rhabditida</taxon>
        <taxon>Tylenchina</taxon>
        <taxon>Panagrolaimomorpha</taxon>
        <taxon>Strongyloidoidea</taxon>
        <taxon>Steinernematidae</taxon>
        <taxon>Steinernema</taxon>
    </lineage>
</organism>
<gene>
    <name evidence="2" type="ORF">L596_001527</name>
</gene>
<dbReference type="EMBL" id="AZBU02000001">
    <property type="protein sequence ID" value="TMS33836.1"/>
    <property type="molecule type" value="Genomic_DNA"/>
</dbReference>
<name>A0A4U8ULT8_STECR</name>